<dbReference type="OrthoDB" id="6312934at2"/>
<dbReference type="Pfam" id="PF05926">
    <property type="entry name" value="Phage_GPL"/>
    <property type="match status" value="1"/>
</dbReference>
<dbReference type="InterPro" id="IPR009225">
    <property type="entry name" value="Phage_head_completion_GpL"/>
</dbReference>
<keyword evidence="2" id="KW-1185">Reference proteome</keyword>
<dbReference type="PATRIC" id="fig|1315976.3.peg.2750"/>
<dbReference type="Proteomes" id="UP000014012">
    <property type="component" value="Unassembled WGS sequence"/>
</dbReference>
<accession>R8ANB0</accession>
<protein>
    <submittedName>
        <fullName evidence="1">Capsid completion protein</fullName>
    </submittedName>
</protein>
<dbReference type="EMBL" id="AQQO01000358">
    <property type="protein sequence ID" value="EON87822.1"/>
    <property type="molecule type" value="Genomic_DNA"/>
</dbReference>
<evidence type="ECO:0000313" key="1">
    <source>
        <dbReference type="EMBL" id="EON87822.1"/>
    </source>
</evidence>
<evidence type="ECO:0000313" key="2">
    <source>
        <dbReference type="Proteomes" id="UP000014012"/>
    </source>
</evidence>
<gene>
    <name evidence="1" type="ORF">PLESHI_14391</name>
</gene>
<comment type="caution">
    <text evidence="1">The sequence shown here is derived from an EMBL/GenBank/DDBJ whole genome shotgun (WGS) entry which is preliminary data.</text>
</comment>
<dbReference type="AlphaFoldDB" id="R8ANB0"/>
<sequence length="154" mass="17600">MEFVAPEQPDGKAETIKNTPFWPDVDLEHYRLAMRTDGSVTNERLKEVALSAMSETNAELALYKEQQQRLGFANLADVPAATIGGFSELTYWYRRAVYSRIKANLTERYQDIDTTKSGGKRAEDMATVIDELWRDAQWAIQRLQGRAHMTVELI</sequence>
<reference evidence="1 2" key="1">
    <citation type="journal article" date="2013" name="Genome Announc.">
        <title>Genome Sequence of Plesiomonas shigelloides Strain 302-73 (Serotype O1).</title>
        <authorList>
            <person name="Pique N."/>
            <person name="Aquilini E."/>
            <person name="Alioto T."/>
            <person name="Minana-Galbis D."/>
            <person name="Tomas J.M."/>
        </authorList>
    </citation>
    <scope>NUCLEOTIDE SEQUENCE [LARGE SCALE GENOMIC DNA]</scope>
    <source>
        <strain evidence="1 2">302-73</strain>
    </source>
</reference>
<dbReference type="RefSeq" id="WP_010864479.1">
    <property type="nucleotide sequence ID" value="NZ_KB944511.1"/>
</dbReference>
<dbReference type="HOGENOM" id="CLU_109291_1_2_6"/>
<proteinExistence type="predicted"/>
<name>R8ANB0_PLESH</name>
<organism evidence="1 2">
    <name type="scientific">Plesiomonas shigelloides 302-73</name>
    <dbReference type="NCBI Taxonomy" id="1315976"/>
    <lineage>
        <taxon>Bacteria</taxon>
        <taxon>Pseudomonadati</taxon>
        <taxon>Pseudomonadota</taxon>
        <taxon>Gammaproteobacteria</taxon>
        <taxon>Enterobacterales</taxon>
        <taxon>Enterobacteriaceae</taxon>
        <taxon>Plesiomonas</taxon>
    </lineage>
</organism>